<dbReference type="InterPro" id="IPR000835">
    <property type="entry name" value="HTH_MarR-typ"/>
</dbReference>
<dbReference type="InterPro" id="IPR036390">
    <property type="entry name" value="WH_DNA-bd_sf"/>
</dbReference>
<dbReference type="AlphaFoldDB" id="A0A495DLZ4"/>
<name>A0A495DLZ4_9PROT</name>
<accession>A0A495DLZ4</accession>
<evidence type="ECO:0000313" key="3">
    <source>
        <dbReference type="Proteomes" id="UP000273675"/>
    </source>
</evidence>
<dbReference type="Proteomes" id="UP000273675">
    <property type="component" value="Unassembled WGS sequence"/>
</dbReference>
<dbReference type="Gene3D" id="1.10.10.10">
    <property type="entry name" value="Winged helix-like DNA-binding domain superfamily/Winged helix DNA-binding domain"/>
    <property type="match status" value="1"/>
</dbReference>
<dbReference type="GO" id="GO:0003700">
    <property type="term" value="F:DNA-binding transcription factor activity"/>
    <property type="evidence" value="ECO:0007669"/>
    <property type="project" value="InterPro"/>
</dbReference>
<dbReference type="OrthoDB" id="5196525at2"/>
<comment type="caution">
    <text evidence="2">The sequence shown here is derived from an EMBL/GenBank/DDBJ whole genome shotgun (WGS) entry which is preliminary data.</text>
</comment>
<dbReference type="SUPFAM" id="SSF52540">
    <property type="entry name" value="P-loop containing nucleoside triphosphate hydrolases"/>
    <property type="match status" value="1"/>
</dbReference>
<proteinExistence type="predicted"/>
<organism evidence="2 3">
    <name type="scientific">Maricaulis maris</name>
    <dbReference type="NCBI Taxonomy" id="74318"/>
    <lineage>
        <taxon>Bacteria</taxon>
        <taxon>Pseudomonadati</taxon>
        <taxon>Pseudomonadota</taxon>
        <taxon>Alphaproteobacteria</taxon>
        <taxon>Maricaulales</taxon>
        <taxon>Maricaulaceae</taxon>
        <taxon>Maricaulis</taxon>
    </lineage>
</organism>
<protein>
    <submittedName>
        <fullName evidence="2">MarR family protein</fullName>
    </submittedName>
</protein>
<evidence type="ECO:0000313" key="2">
    <source>
        <dbReference type="EMBL" id="RKR03947.1"/>
    </source>
</evidence>
<sequence length="700" mass="80265">MDAQKFSRIAESLRQYRRAELKDFGEDVSGQPIDQLYVDPLPSNAIVSTVKSGNTTFILGRKGTGKSTVFAKAQSDIRKQDDLISCYIDVKSLHDLTKPADISSSDEVNLNHGIYRTHLLRKAFLGSVLSQVIKELKAASQDMSLWDRWAGRQRSIDELEERLTRIEKSVKNAKLENQELPILQRIQTRWRAQTTDEQTTETSASAKIVASPTFPRAEAQADTKDFERTLDDREIYDEYSRIVLSTFPYEDIISEIKSLLDESSLRRLIIFFDDFSELSFLDQRLFVDIILSPLNNSSNELIKLKVAGYPGRVYYGSIDPTKIDRVNLDFSSLYETTDVQSMESAAIDYTTRLIKTRFSAFDAEIEDYFDSGTPISEHMRTLFQTTFNVPRLMGSLLQYCYLDRISKNQKITPSSLRLAARKYYESTLNTYFDMLNKFALEPFDNKLDRHNQKKLLEFVVGEMRNIRKKIADGTVGGSYFNKLSVQPVSHFYVSSSFSDIFNALEANFLVSRYKDTRDKDGRSVTVFALYYGLTELERIAWGYPEGREYRNYFVQRCFDLTTSIQSFLSSKQTIRCNGCKTSFPLETRASLELYKWKCPECADGVCSIVNIADDFSAEIDEIKQDLQLEPVELEILNTLQVENRPMAAGEISSLIDVTYQLVGRRTAKLQDKGFVKKSQNNNDKRVRSEILEKASDLYFS</sequence>
<reference evidence="2 3" key="1">
    <citation type="submission" date="2018-10" db="EMBL/GenBank/DDBJ databases">
        <title>Genomic Encyclopedia of Type Strains, Phase IV (KMG-IV): sequencing the most valuable type-strain genomes for metagenomic binning, comparative biology and taxonomic classification.</title>
        <authorList>
            <person name="Goeker M."/>
        </authorList>
    </citation>
    <scope>NUCLEOTIDE SEQUENCE [LARGE SCALE GENOMIC DNA]</scope>
    <source>
        <strain evidence="2 3">DSM 4734</strain>
    </source>
</reference>
<dbReference type="Pfam" id="PF01047">
    <property type="entry name" value="MarR"/>
    <property type="match status" value="1"/>
</dbReference>
<evidence type="ECO:0000259" key="1">
    <source>
        <dbReference type="Pfam" id="PF01047"/>
    </source>
</evidence>
<dbReference type="InterPro" id="IPR036388">
    <property type="entry name" value="WH-like_DNA-bd_sf"/>
</dbReference>
<gene>
    <name evidence="2" type="ORF">C7435_0390</name>
</gene>
<dbReference type="SUPFAM" id="SSF46785">
    <property type="entry name" value="Winged helix' DNA-binding domain"/>
    <property type="match status" value="1"/>
</dbReference>
<dbReference type="InterPro" id="IPR027417">
    <property type="entry name" value="P-loop_NTPase"/>
</dbReference>
<dbReference type="EMBL" id="RBIM01000001">
    <property type="protein sequence ID" value="RKR03947.1"/>
    <property type="molecule type" value="Genomic_DNA"/>
</dbReference>
<feature type="domain" description="HTH marR-type" evidence="1">
    <location>
        <begin position="629"/>
        <end position="686"/>
    </location>
</feature>
<dbReference type="RefSeq" id="WP_121209816.1">
    <property type="nucleotide sequence ID" value="NZ_RBIM01000001.1"/>
</dbReference>